<dbReference type="SMART" id="SM00317">
    <property type="entry name" value="SET"/>
    <property type="match status" value="1"/>
</dbReference>
<feature type="domain" description="SET" evidence="1">
    <location>
        <begin position="4"/>
        <end position="113"/>
    </location>
</feature>
<dbReference type="STRING" id="634771.SAMN04488128_105192"/>
<keyword evidence="3" id="KW-1185">Reference proteome</keyword>
<evidence type="ECO:0000313" key="2">
    <source>
        <dbReference type="EMBL" id="SKA40454.1"/>
    </source>
</evidence>
<dbReference type="PROSITE" id="PS50280">
    <property type="entry name" value="SET"/>
    <property type="match status" value="1"/>
</dbReference>
<dbReference type="AlphaFoldDB" id="A0A1T4TJ73"/>
<gene>
    <name evidence="2" type="ORF">SAMN04488128_105192</name>
</gene>
<dbReference type="Gene3D" id="2.170.270.10">
    <property type="entry name" value="SET domain"/>
    <property type="match status" value="1"/>
</dbReference>
<dbReference type="SUPFAM" id="SSF82199">
    <property type="entry name" value="SET domain"/>
    <property type="match status" value="1"/>
</dbReference>
<proteinExistence type="predicted"/>
<dbReference type="PIRSF" id="PIRSF022536">
    <property type="entry name" value="A612L_SET"/>
    <property type="match status" value="1"/>
</dbReference>
<dbReference type="CDD" id="cd10540">
    <property type="entry name" value="SET_SpSet7-like"/>
    <property type="match status" value="1"/>
</dbReference>
<organism evidence="2 3">
    <name type="scientific">Chitinophaga eiseniae</name>
    <dbReference type="NCBI Taxonomy" id="634771"/>
    <lineage>
        <taxon>Bacteria</taxon>
        <taxon>Pseudomonadati</taxon>
        <taxon>Bacteroidota</taxon>
        <taxon>Chitinophagia</taxon>
        <taxon>Chitinophagales</taxon>
        <taxon>Chitinophagaceae</taxon>
        <taxon>Chitinophaga</taxon>
    </lineage>
</organism>
<name>A0A1T4TJ73_9BACT</name>
<dbReference type="Pfam" id="PF00856">
    <property type="entry name" value="SET"/>
    <property type="match status" value="1"/>
</dbReference>
<protein>
    <recommendedName>
        <fullName evidence="1">SET domain-containing protein</fullName>
    </recommendedName>
</protein>
<sequence>MIKPYLYIDKSKGRGRGVYTKERIPAGTRIETSPVLVLSYDDTEIVDKTKLHNYIFLWGVRETRSCIALGFCSIYNHDYNPNCVYEMDFEAETMSIITRRDIRKGEELFINYNGDVEDDSPVWFDMKRNKENQAKAK</sequence>
<dbReference type="InterPro" id="IPR046341">
    <property type="entry name" value="SET_dom_sf"/>
</dbReference>
<dbReference type="GO" id="GO:0062122">
    <property type="term" value="F:histone H3K37 methyltransferase activity"/>
    <property type="evidence" value="ECO:0007669"/>
    <property type="project" value="InterPro"/>
</dbReference>
<evidence type="ECO:0000313" key="3">
    <source>
        <dbReference type="Proteomes" id="UP000190367"/>
    </source>
</evidence>
<dbReference type="EMBL" id="FUWZ01000005">
    <property type="protein sequence ID" value="SKA40454.1"/>
    <property type="molecule type" value="Genomic_DNA"/>
</dbReference>
<accession>A0A1T4TJ73</accession>
<dbReference type="OrthoDB" id="279507at2"/>
<reference evidence="3" key="1">
    <citation type="submission" date="2017-02" db="EMBL/GenBank/DDBJ databases">
        <authorList>
            <person name="Varghese N."/>
            <person name="Submissions S."/>
        </authorList>
    </citation>
    <scope>NUCLEOTIDE SEQUENCE [LARGE SCALE GENOMIC DNA]</scope>
    <source>
        <strain evidence="3">DSM 22224</strain>
    </source>
</reference>
<dbReference type="Proteomes" id="UP000190367">
    <property type="component" value="Unassembled WGS sequence"/>
</dbReference>
<dbReference type="RefSeq" id="WP_078672002.1">
    <property type="nucleotide sequence ID" value="NZ_FUWZ01000005.1"/>
</dbReference>
<dbReference type="InterPro" id="IPR001214">
    <property type="entry name" value="SET_dom"/>
</dbReference>
<dbReference type="InterPro" id="IPR009207">
    <property type="entry name" value="SET7_MeTrfase"/>
</dbReference>
<evidence type="ECO:0000259" key="1">
    <source>
        <dbReference type="PROSITE" id="PS50280"/>
    </source>
</evidence>